<keyword evidence="4 6" id="KW-1015">Disulfide bond</keyword>
<reference evidence="10" key="1">
    <citation type="journal article" date="2015" name="Sci. Rep.">
        <title>Tissue- and time-dependent transcription in Ixodes ricinus salivary glands and midguts when blood feeding on the vertebrate host.</title>
        <authorList>
            <person name="Kotsyfakis M."/>
            <person name="Schwarz A."/>
            <person name="Erhart J."/>
            <person name="Ribeiro J.M."/>
        </authorList>
    </citation>
    <scope>NUCLEOTIDE SEQUENCE</scope>
    <source>
        <tissue evidence="10">Salivary gland and midgut</tissue>
    </source>
</reference>
<dbReference type="EMBL" id="GANP01014100">
    <property type="protein sequence ID" value="JAB70368.1"/>
    <property type="molecule type" value="mRNA"/>
</dbReference>
<evidence type="ECO:0000259" key="9">
    <source>
        <dbReference type="PROSITE" id="PS51448"/>
    </source>
</evidence>
<dbReference type="InterPro" id="IPR011013">
    <property type="entry name" value="Gal_mutarotase_sf_dom"/>
</dbReference>
<dbReference type="SUPFAM" id="SSF57492">
    <property type="entry name" value="Trefoil"/>
    <property type="match status" value="1"/>
</dbReference>
<dbReference type="AlphaFoldDB" id="V5HB46"/>
<dbReference type="Gene3D" id="2.60.40.1180">
    <property type="entry name" value="Golgi alpha-mannosidase II"/>
    <property type="match status" value="2"/>
</dbReference>
<protein>
    <submittedName>
        <fullName evidence="10">Putative maltase-glucoamylase intestinal maltase-glucoamylase-like protein</fullName>
    </submittedName>
</protein>
<dbReference type="PANTHER" id="PTHR22762:SF133">
    <property type="entry name" value="P-TYPE DOMAIN-CONTAINING PROTEIN"/>
    <property type="match status" value="1"/>
</dbReference>
<dbReference type="InterPro" id="IPR044913">
    <property type="entry name" value="P_trefoil_dom_sf"/>
</dbReference>
<dbReference type="Pfam" id="PF21365">
    <property type="entry name" value="Glyco_hydro_31_3rd"/>
    <property type="match status" value="1"/>
</dbReference>
<dbReference type="Pfam" id="PF01055">
    <property type="entry name" value="Glyco_hydro_31_2nd"/>
    <property type="match status" value="1"/>
</dbReference>
<dbReference type="InterPro" id="IPR000519">
    <property type="entry name" value="P_trefoil_dom"/>
</dbReference>
<comment type="subcellular location">
    <subcellularLocation>
        <location evidence="1">Membrane</location>
    </subcellularLocation>
</comment>
<dbReference type="InterPro" id="IPR013780">
    <property type="entry name" value="Glyco_hydro_b"/>
</dbReference>
<evidence type="ECO:0000256" key="2">
    <source>
        <dbReference type="ARBA" id="ARBA00007806"/>
    </source>
</evidence>
<keyword evidence="7" id="KW-0378">Hydrolase</keyword>
<dbReference type="SUPFAM" id="SSF51445">
    <property type="entry name" value="(Trans)glycosidases"/>
    <property type="match status" value="1"/>
</dbReference>
<feature type="domain" description="P-type" evidence="9">
    <location>
        <begin position="32"/>
        <end position="79"/>
    </location>
</feature>
<feature type="transmembrane region" description="Helical" evidence="8">
    <location>
        <begin position="9"/>
        <end position="32"/>
    </location>
</feature>
<dbReference type="Gene3D" id="3.20.20.80">
    <property type="entry name" value="Glycosidases"/>
    <property type="match status" value="1"/>
</dbReference>
<keyword evidence="7" id="KW-0326">Glycosidase</keyword>
<evidence type="ECO:0000256" key="8">
    <source>
        <dbReference type="SAM" id="Phobius"/>
    </source>
</evidence>
<dbReference type="SUPFAM" id="SSF74650">
    <property type="entry name" value="Galactose mutarotase-like"/>
    <property type="match status" value="1"/>
</dbReference>
<accession>V5HB46</accession>
<keyword evidence="8" id="KW-0812">Transmembrane</keyword>
<dbReference type="GO" id="GO:0090599">
    <property type="term" value="F:alpha-glucosidase activity"/>
    <property type="evidence" value="ECO:0007669"/>
    <property type="project" value="UniProtKB-ARBA"/>
</dbReference>
<dbReference type="GO" id="GO:0030246">
    <property type="term" value="F:carbohydrate binding"/>
    <property type="evidence" value="ECO:0007669"/>
    <property type="project" value="InterPro"/>
</dbReference>
<dbReference type="GO" id="GO:0005975">
    <property type="term" value="P:carbohydrate metabolic process"/>
    <property type="evidence" value="ECO:0007669"/>
    <property type="project" value="InterPro"/>
</dbReference>
<organism evidence="10">
    <name type="scientific">Ixodes ricinus</name>
    <name type="common">Common tick</name>
    <name type="synonym">Acarus ricinus</name>
    <dbReference type="NCBI Taxonomy" id="34613"/>
    <lineage>
        <taxon>Eukaryota</taxon>
        <taxon>Metazoa</taxon>
        <taxon>Ecdysozoa</taxon>
        <taxon>Arthropoda</taxon>
        <taxon>Chelicerata</taxon>
        <taxon>Arachnida</taxon>
        <taxon>Acari</taxon>
        <taxon>Parasitiformes</taxon>
        <taxon>Ixodida</taxon>
        <taxon>Ixodoidea</taxon>
        <taxon>Ixodidae</taxon>
        <taxon>Ixodinae</taxon>
        <taxon>Ixodes</taxon>
    </lineage>
</organism>
<comment type="caution">
    <text evidence="6">Lacks conserved residue(s) required for the propagation of feature annotation.</text>
</comment>
<proteinExistence type="evidence at transcript level"/>
<dbReference type="SUPFAM" id="SSF51011">
    <property type="entry name" value="Glycosyl hydrolase domain"/>
    <property type="match status" value="1"/>
</dbReference>
<dbReference type="InterPro" id="IPR048395">
    <property type="entry name" value="Glyco_hydro_31_C"/>
</dbReference>
<dbReference type="InterPro" id="IPR000322">
    <property type="entry name" value="Glyco_hydro_31_TIM"/>
</dbReference>
<keyword evidence="5" id="KW-0325">Glycoprotein</keyword>
<dbReference type="InterPro" id="IPR017853">
    <property type="entry name" value="GH"/>
</dbReference>
<evidence type="ECO:0000256" key="6">
    <source>
        <dbReference type="PROSITE-ProRule" id="PRU00779"/>
    </source>
</evidence>
<evidence type="ECO:0000256" key="1">
    <source>
        <dbReference type="ARBA" id="ARBA00004370"/>
    </source>
</evidence>
<keyword evidence="3 8" id="KW-0472">Membrane</keyword>
<evidence type="ECO:0000256" key="5">
    <source>
        <dbReference type="ARBA" id="ARBA00023180"/>
    </source>
</evidence>
<dbReference type="PANTHER" id="PTHR22762">
    <property type="entry name" value="ALPHA-GLUCOSIDASE"/>
    <property type="match status" value="1"/>
</dbReference>
<sequence>MEREGCGSYLWLFIATCLVVLMATMVSIVVYVECFYKWRFPIRIDCNLDHAGLNYTKCLQRGCKYVVTDGHLPVCFFPEGYGYEQLGDVNEQGDGGFRVRLRRKASPPLFGGEFNDVFFSVSYETDSGLRLQVAPADVKLERRPLAQRKSTSEKTRKYTVSYSERGETFGVVVARRDNGKVLFNTRLPGTTLAEQFLQISTRIASENVFGLGGAGSKTTLKNDLNWRVTSFFTEKAPNDESNSHSGAHPFYMLVEDDGRAHGVFLNTSYPMDVLMQPSMATFRTIGGILDFHLFLGESPEDVIRQFTELIGRPTFPPLWALGPHLALKGNNISPNAALSLVQKLKTRVFEMSAVYLNWGYTGVENAAAHSSLAKEMKAVREQLKTTDVRLYLRADPIVLLEDSSRDEDKSFFLSNFNRSQSTVGDIGFIDFTNERALEFWKMRCSLLQDSIGFDGLVLELNEPSYPTQVNQTLGRCPDNKWNRPPYIVGKKKNMFDNSICGDVMQDGGTHYSLHNMYGYHHSEATWRNLKLLGENKNERQVILSSSTFPGSGQYSGHWFYESECTWENLKTAVVKTVEFSMLGVPHTGGSCSCTSNLDGVCLAWMHAAAFFPLFINEASAEVEAEVSSLSDTDGNSTFATLLDASSSSRATRHQLIPHFYTLLHEAHTEGVPAVRPLFFDFLKDKKAADVSYQFMWGSSVLVSLRVDKDPEVEAYFPPGLWYNFHNGSTIDASSGHTIILPVPENHAHVHIRGGYIVPTYIREQPAVRALSLFVAPDRESKANGALYWDDGITYHENIRDAPHIKGSFAFKTAGKDFEMSINMEEIKSPDDSWMLTIQDVTVHGIREVSNVTLQSSAGSEHASFTHDPEIKVLRISPVNVSSGSYTIKIST</sequence>
<name>V5HB46_IXORI</name>
<keyword evidence="8" id="KW-1133">Transmembrane helix</keyword>
<evidence type="ECO:0000313" key="10">
    <source>
        <dbReference type="EMBL" id="JAB70368.1"/>
    </source>
</evidence>
<evidence type="ECO:0000256" key="3">
    <source>
        <dbReference type="ARBA" id="ARBA00023136"/>
    </source>
</evidence>
<comment type="similarity">
    <text evidence="2 7">Belongs to the glycosyl hydrolase 31 family.</text>
</comment>
<dbReference type="GO" id="GO:0016020">
    <property type="term" value="C:membrane"/>
    <property type="evidence" value="ECO:0007669"/>
    <property type="project" value="UniProtKB-SubCell"/>
</dbReference>
<evidence type="ECO:0000256" key="4">
    <source>
        <dbReference type="ARBA" id="ARBA00023157"/>
    </source>
</evidence>
<dbReference type="Pfam" id="PF00088">
    <property type="entry name" value="Trefoil"/>
    <property type="match status" value="1"/>
</dbReference>
<dbReference type="CDD" id="cd14752">
    <property type="entry name" value="GH31_N"/>
    <property type="match status" value="1"/>
</dbReference>
<dbReference type="Gene3D" id="2.60.40.1760">
    <property type="entry name" value="glycosyl hydrolase (family 31)"/>
    <property type="match status" value="1"/>
</dbReference>
<evidence type="ECO:0000256" key="7">
    <source>
        <dbReference type="RuleBase" id="RU361185"/>
    </source>
</evidence>
<dbReference type="PROSITE" id="PS51448">
    <property type="entry name" value="P_TREFOIL_2"/>
    <property type="match status" value="1"/>
</dbReference>
<feature type="disulfide bond" evidence="6">
    <location>
        <begin position="58"/>
        <end position="75"/>
    </location>
</feature>